<reference evidence="2 3" key="1">
    <citation type="submission" date="2018-08" db="EMBL/GenBank/DDBJ databases">
        <title>Lysobacter weifangensis sp. nov., a new member of the family 'Xanthomonadaceae', isolated from soil in a farmland.</title>
        <authorList>
            <person name="Zhao H."/>
        </authorList>
    </citation>
    <scope>NUCLEOTIDE SEQUENCE [LARGE SCALE GENOMIC DNA]</scope>
    <source>
        <strain evidence="2 3">WF-2</strain>
    </source>
</reference>
<dbReference type="EMBL" id="QVPD01000002">
    <property type="protein sequence ID" value="RFP62104.1"/>
    <property type="molecule type" value="Genomic_DNA"/>
</dbReference>
<comment type="caution">
    <text evidence="2">The sequence shown here is derived from an EMBL/GenBank/DDBJ whole genome shotgun (WGS) entry which is preliminary data.</text>
</comment>
<name>A0A372DRI5_9GAMM</name>
<accession>A0A372DRI5</accession>
<keyword evidence="1" id="KW-0812">Transmembrane</keyword>
<gene>
    <name evidence="2" type="ORF">D0Y53_01700</name>
</gene>
<dbReference type="Proteomes" id="UP000262917">
    <property type="component" value="Unassembled WGS sequence"/>
</dbReference>
<proteinExistence type="predicted"/>
<keyword evidence="1" id="KW-0472">Membrane</keyword>
<feature type="transmembrane region" description="Helical" evidence="1">
    <location>
        <begin position="57"/>
        <end position="86"/>
    </location>
</feature>
<evidence type="ECO:0000256" key="1">
    <source>
        <dbReference type="SAM" id="Phobius"/>
    </source>
</evidence>
<feature type="transmembrane region" description="Helical" evidence="1">
    <location>
        <begin position="17"/>
        <end position="36"/>
    </location>
</feature>
<dbReference type="PANTHER" id="PTHR28008">
    <property type="entry name" value="DOMAIN PROTEIN, PUTATIVE (AFU_ORTHOLOGUE AFUA_3G10980)-RELATED"/>
    <property type="match status" value="1"/>
</dbReference>
<dbReference type="PANTHER" id="PTHR28008:SF1">
    <property type="entry name" value="DOMAIN PROTEIN, PUTATIVE (AFU_ORTHOLOGUE AFUA_3G10980)-RELATED"/>
    <property type="match status" value="1"/>
</dbReference>
<protein>
    <submittedName>
        <fullName evidence="2">VanZ family protein</fullName>
    </submittedName>
</protein>
<keyword evidence="3" id="KW-1185">Reference proteome</keyword>
<keyword evidence="1" id="KW-1133">Transmembrane helix</keyword>
<evidence type="ECO:0000313" key="3">
    <source>
        <dbReference type="Proteomes" id="UP000262917"/>
    </source>
</evidence>
<evidence type="ECO:0000313" key="2">
    <source>
        <dbReference type="EMBL" id="RFP62104.1"/>
    </source>
</evidence>
<sequence>MAAVNPPPALKPLRRPWLWLGLWGLALAAVLVGSLLPAPELPQLPHGADKLEHFGGYGLLAAFAVQLFATRAALLRAGLGLVALGIALEFAQGWCTSSRMPDAWDALANAAGVAAGLATALTPWRDALLRLQRRGA</sequence>
<dbReference type="AlphaFoldDB" id="A0A372DRI5"/>
<organism evidence="2 3">
    <name type="scientific">Cognatiluteimonas weifangensis</name>
    <dbReference type="NCBI Taxonomy" id="2303539"/>
    <lineage>
        <taxon>Bacteria</taxon>
        <taxon>Pseudomonadati</taxon>
        <taxon>Pseudomonadota</taxon>
        <taxon>Gammaproteobacteria</taxon>
        <taxon>Lysobacterales</taxon>
        <taxon>Lysobacteraceae</taxon>
        <taxon>Cognatiluteimonas</taxon>
    </lineage>
</organism>